<accession>A0A6J2XI80</accession>
<organism evidence="2 3">
    <name type="scientific">Sitophilus oryzae</name>
    <name type="common">Rice weevil</name>
    <name type="synonym">Curculio oryzae</name>
    <dbReference type="NCBI Taxonomy" id="7048"/>
    <lineage>
        <taxon>Eukaryota</taxon>
        <taxon>Metazoa</taxon>
        <taxon>Ecdysozoa</taxon>
        <taxon>Arthropoda</taxon>
        <taxon>Hexapoda</taxon>
        <taxon>Insecta</taxon>
        <taxon>Pterygota</taxon>
        <taxon>Neoptera</taxon>
        <taxon>Endopterygota</taxon>
        <taxon>Coleoptera</taxon>
        <taxon>Polyphaga</taxon>
        <taxon>Cucujiformia</taxon>
        <taxon>Curculionidae</taxon>
        <taxon>Dryophthorinae</taxon>
        <taxon>Sitophilus</taxon>
    </lineage>
</organism>
<sequence>MPGSGSSVIVFWTAGFLKRKAKVQCDRNINDCTPDCSNELSDTLLKNTESSDDSTDSRINDNEESIKVINKNEENMVDDLKLSLVSASTSTDNADIEFPSDPFLFKDTILNPEKIREMISIGACQPGLNDNFNFPVDSHNRRFKPNWYKSEGKLRNWLIYSPRANCLFCFSCWLYASLNLTVWSDPNQGFKNFKKGPEKIKQHEESQLHRSLHNKFLITKLRLYTTIIQEQWNFEKKRKLKEIEMP</sequence>
<dbReference type="Proteomes" id="UP000504635">
    <property type="component" value="Unplaced"/>
</dbReference>
<evidence type="ECO:0000313" key="2">
    <source>
        <dbReference type="Proteomes" id="UP000504635"/>
    </source>
</evidence>
<dbReference type="KEGG" id="soy:115878598"/>
<dbReference type="InterPro" id="IPR006580">
    <property type="entry name" value="Znf_TTF"/>
</dbReference>
<dbReference type="GeneID" id="115878598"/>
<dbReference type="SMART" id="SM00597">
    <property type="entry name" value="ZnF_TTF"/>
    <property type="match status" value="1"/>
</dbReference>
<protein>
    <submittedName>
        <fullName evidence="3">Uncharacterized protein LOC115878598</fullName>
    </submittedName>
</protein>
<dbReference type="OrthoDB" id="10063284at2759"/>
<evidence type="ECO:0000313" key="3">
    <source>
        <dbReference type="RefSeq" id="XP_030751007.1"/>
    </source>
</evidence>
<feature type="domain" description="TTF-type" evidence="1">
    <location>
        <begin position="139"/>
        <end position="228"/>
    </location>
</feature>
<dbReference type="RefSeq" id="XP_030751007.1">
    <property type="nucleotide sequence ID" value="XM_030895147.1"/>
</dbReference>
<evidence type="ECO:0000259" key="1">
    <source>
        <dbReference type="SMART" id="SM00597"/>
    </source>
</evidence>
<keyword evidence="2" id="KW-1185">Reference proteome</keyword>
<name>A0A6J2XI80_SITOR</name>
<dbReference type="AlphaFoldDB" id="A0A6J2XI80"/>
<reference evidence="3" key="1">
    <citation type="submission" date="2025-08" db="UniProtKB">
        <authorList>
            <consortium name="RefSeq"/>
        </authorList>
    </citation>
    <scope>IDENTIFICATION</scope>
    <source>
        <tissue evidence="3">Gonads</tissue>
    </source>
</reference>
<proteinExistence type="predicted"/>
<dbReference type="InParanoid" id="A0A6J2XI80"/>
<gene>
    <name evidence="3" type="primary">LOC115878598</name>
</gene>